<gene>
    <name evidence="8" type="ORF">EDC56_2667</name>
</gene>
<evidence type="ECO:0000259" key="7">
    <source>
        <dbReference type="PROSITE" id="PS50011"/>
    </source>
</evidence>
<dbReference type="PROSITE" id="PS00107">
    <property type="entry name" value="PROTEIN_KINASE_ATP"/>
    <property type="match status" value="1"/>
</dbReference>
<evidence type="ECO:0000256" key="1">
    <source>
        <dbReference type="ARBA" id="ARBA00022679"/>
    </source>
</evidence>
<evidence type="ECO:0000256" key="2">
    <source>
        <dbReference type="ARBA" id="ARBA00022741"/>
    </source>
</evidence>
<sequence>MSNNNTTCDDKTVFVGVSTTAKDCVDELEDKTVFVVEHQAQASEDKTVFMGGQKDSGSVAAETDTVATLNNRFELKELLGAGGMGAVYRAVDQRKVEANDRDHSVAIKVLNSDFQKHPHAFISLQREARKSQQLAHPSIVTVYDFDRDGDTVFMTMEYMEGEPLDELLQREMGHGLGLEAGCRILRSISNALIYAHNNHIIHADFKPGNIFVTSDGGSKVFDFGIARAVSSQGVLKGTGVTTLFDAATLGALTPAYASYEMLLGLEPSTDDDLYALACVAYELFAGVHPFGKLPANEAKEKNLKPERIKCLSRRQWRALSKALSFERGKRTATVEEFAHQFFSTGNSWIIGAVTVAVLAVSGGVYQSVTSVDTEVLRSDIEADMSHKFEQKLAHDKLKGLLNAKELTLVWDKEIESQLKRYAKAFPDDTAFPLSVRSDLMTLYLDAVAQRLNKGELQQAEEYIARSESWGATILAQEAREQLTAKRRIELQRMEAKKQAAQYQLAMAEEKKLKDEALLQREQQEQERIRLQRISRERLASALLTVDKSLNCQGLDINGRLAEAVGKLAALSKKSYEQHRNSYASSLLKCIRSKELESADVSNKWLVQSRQLFPDSVELAQAKIDSCLHLNPGSGGRSNRLVCRDSFQQGGESPVMVVVADGGKRFAIGKYEVSNAEYNHFCRQAGCPRRPDNNRPVTGVSLVEIKRYLAWLTSESGFKYSLPSYEHWLVAAKGRSKPADPDRNCFLKYAGIEKGFELIPISTGKRNGYGLVNAVGNAQELVLRGGKLWAAGGSRKDPMSECLVTTRRAHTGVADEVTGFRVARAVN</sequence>
<evidence type="ECO:0000313" key="8">
    <source>
        <dbReference type="EMBL" id="ROS00033.1"/>
    </source>
</evidence>
<dbReference type="PROSITE" id="PS00108">
    <property type="entry name" value="PROTEIN_KINASE_ST"/>
    <property type="match status" value="1"/>
</dbReference>
<keyword evidence="1" id="KW-0808">Transferase</keyword>
<dbReference type="GO" id="GO:0004674">
    <property type="term" value="F:protein serine/threonine kinase activity"/>
    <property type="evidence" value="ECO:0007669"/>
    <property type="project" value="UniProtKB-KW"/>
</dbReference>
<protein>
    <submittedName>
        <fullName evidence="8">Serine/threonine protein kinase</fullName>
    </submittedName>
</protein>
<dbReference type="InterPro" id="IPR016187">
    <property type="entry name" value="CTDL_fold"/>
</dbReference>
<dbReference type="InterPro" id="IPR042095">
    <property type="entry name" value="SUMF_sf"/>
</dbReference>
<evidence type="ECO:0000256" key="4">
    <source>
        <dbReference type="ARBA" id="ARBA00022840"/>
    </source>
</evidence>
<dbReference type="Gene3D" id="1.10.510.10">
    <property type="entry name" value="Transferase(Phosphotransferase) domain 1"/>
    <property type="match status" value="1"/>
</dbReference>
<dbReference type="PANTHER" id="PTHR43289:SF6">
    <property type="entry name" value="SERINE_THREONINE-PROTEIN KINASE NEKL-3"/>
    <property type="match status" value="1"/>
</dbReference>
<dbReference type="PROSITE" id="PS50011">
    <property type="entry name" value="PROTEIN_KINASE_DOM"/>
    <property type="match status" value="1"/>
</dbReference>
<dbReference type="GO" id="GO:0005524">
    <property type="term" value="F:ATP binding"/>
    <property type="evidence" value="ECO:0007669"/>
    <property type="project" value="UniProtKB-UniRule"/>
</dbReference>
<dbReference type="SUPFAM" id="SSF56436">
    <property type="entry name" value="C-type lectin-like"/>
    <property type="match status" value="1"/>
</dbReference>
<dbReference type="InterPro" id="IPR008271">
    <property type="entry name" value="Ser/Thr_kinase_AS"/>
</dbReference>
<name>A0A3N2DJQ1_9GAMM</name>
<feature type="binding site" evidence="5">
    <location>
        <position position="108"/>
    </location>
    <ligand>
        <name>ATP</name>
        <dbReference type="ChEBI" id="CHEBI:30616"/>
    </ligand>
</feature>
<evidence type="ECO:0000256" key="6">
    <source>
        <dbReference type="SAM" id="Coils"/>
    </source>
</evidence>
<evidence type="ECO:0000256" key="3">
    <source>
        <dbReference type="ARBA" id="ARBA00022777"/>
    </source>
</evidence>
<dbReference type="InterPro" id="IPR011009">
    <property type="entry name" value="Kinase-like_dom_sf"/>
</dbReference>
<accession>A0A3N2DJQ1</accession>
<reference evidence="8 9" key="1">
    <citation type="submission" date="2018-11" db="EMBL/GenBank/DDBJ databases">
        <title>Genomic Encyclopedia of Type Strains, Phase IV (KMG-IV): sequencing the most valuable type-strain genomes for metagenomic binning, comparative biology and taxonomic classification.</title>
        <authorList>
            <person name="Goeker M."/>
        </authorList>
    </citation>
    <scope>NUCLEOTIDE SEQUENCE [LARGE SCALE GENOMIC DNA]</scope>
    <source>
        <strain evidence="8 9">DSM 100316</strain>
    </source>
</reference>
<keyword evidence="9" id="KW-1185">Reference proteome</keyword>
<dbReference type="AlphaFoldDB" id="A0A3N2DJQ1"/>
<dbReference type="CDD" id="cd14014">
    <property type="entry name" value="STKc_PknB_like"/>
    <property type="match status" value="1"/>
</dbReference>
<comment type="caution">
    <text evidence="8">The sequence shown here is derived from an EMBL/GenBank/DDBJ whole genome shotgun (WGS) entry which is preliminary data.</text>
</comment>
<keyword evidence="2 5" id="KW-0547">Nucleotide-binding</keyword>
<feature type="coiled-coil region" evidence="6">
    <location>
        <begin position="485"/>
        <end position="533"/>
    </location>
</feature>
<dbReference type="OrthoDB" id="9801841at2"/>
<proteinExistence type="predicted"/>
<dbReference type="Proteomes" id="UP000275394">
    <property type="component" value="Unassembled WGS sequence"/>
</dbReference>
<evidence type="ECO:0000313" key="9">
    <source>
        <dbReference type="Proteomes" id="UP000275394"/>
    </source>
</evidence>
<dbReference type="Gene3D" id="3.90.1580.10">
    <property type="entry name" value="paralog of FGE (formylglycine-generating enzyme)"/>
    <property type="match status" value="1"/>
</dbReference>
<keyword evidence="6" id="KW-0175">Coiled coil</keyword>
<dbReference type="InterPro" id="IPR000719">
    <property type="entry name" value="Prot_kinase_dom"/>
</dbReference>
<organism evidence="8 9">
    <name type="scientific">Sinobacterium caligoides</name>
    <dbReference type="NCBI Taxonomy" id="933926"/>
    <lineage>
        <taxon>Bacteria</taxon>
        <taxon>Pseudomonadati</taxon>
        <taxon>Pseudomonadota</taxon>
        <taxon>Gammaproteobacteria</taxon>
        <taxon>Cellvibrionales</taxon>
        <taxon>Spongiibacteraceae</taxon>
        <taxon>Sinobacterium</taxon>
    </lineage>
</organism>
<dbReference type="Pfam" id="PF00069">
    <property type="entry name" value="Pkinase"/>
    <property type="match status" value="1"/>
</dbReference>
<dbReference type="Pfam" id="PF03781">
    <property type="entry name" value="FGE-sulfatase"/>
    <property type="match status" value="1"/>
</dbReference>
<keyword evidence="4 5" id="KW-0067">ATP-binding</keyword>
<evidence type="ECO:0000256" key="5">
    <source>
        <dbReference type="PROSITE-ProRule" id="PRU10141"/>
    </source>
</evidence>
<dbReference type="SUPFAM" id="SSF56112">
    <property type="entry name" value="Protein kinase-like (PK-like)"/>
    <property type="match status" value="1"/>
</dbReference>
<keyword evidence="8" id="KW-0723">Serine/threonine-protein kinase</keyword>
<keyword evidence="3 8" id="KW-0418">Kinase</keyword>
<dbReference type="EMBL" id="RKHR01000005">
    <property type="protein sequence ID" value="ROS00033.1"/>
    <property type="molecule type" value="Genomic_DNA"/>
</dbReference>
<dbReference type="RefSeq" id="WP_123713027.1">
    <property type="nucleotide sequence ID" value="NZ_RKHR01000005.1"/>
</dbReference>
<dbReference type="InterPro" id="IPR017441">
    <property type="entry name" value="Protein_kinase_ATP_BS"/>
</dbReference>
<feature type="domain" description="Protein kinase" evidence="7">
    <location>
        <begin position="73"/>
        <end position="342"/>
    </location>
</feature>
<dbReference type="PANTHER" id="PTHR43289">
    <property type="entry name" value="MITOGEN-ACTIVATED PROTEIN KINASE KINASE KINASE 20-RELATED"/>
    <property type="match status" value="1"/>
</dbReference>
<dbReference type="Gene3D" id="3.30.200.20">
    <property type="entry name" value="Phosphorylase Kinase, domain 1"/>
    <property type="match status" value="1"/>
</dbReference>
<dbReference type="InterPro" id="IPR005532">
    <property type="entry name" value="SUMF_dom"/>
</dbReference>